<reference evidence="2" key="1">
    <citation type="submission" date="2018-03" db="EMBL/GenBank/DDBJ databases">
        <authorList>
            <person name="Rodrigo-Torres L."/>
            <person name="Arahal R. D."/>
            <person name="Lucena T."/>
        </authorList>
    </citation>
    <scope>NUCLEOTIDE SEQUENCE [LARGE SCALE GENOMIC DNA]</scope>
    <source>
        <strain evidence="2">CECT 7615</strain>
    </source>
</reference>
<dbReference type="Proteomes" id="UP000244898">
    <property type="component" value="Unassembled WGS sequence"/>
</dbReference>
<protein>
    <recommendedName>
        <fullName evidence="3">AroM protein</fullName>
    </recommendedName>
</protein>
<dbReference type="EMBL" id="ONZG01000006">
    <property type="protein sequence ID" value="SPJ29214.1"/>
    <property type="molecule type" value="Genomic_DNA"/>
</dbReference>
<dbReference type="RefSeq" id="WP_108788377.1">
    <property type="nucleotide sequence ID" value="NZ_ONZG01000006.1"/>
</dbReference>
<evidence type="ECO:0000313" key="1">
    <source>
        <dbReference type="EMBL" id="SPJ29214.1"/>
    </source>
</evidence>
<proteinExistence type="predicted"/>
<evidence type="ECO:0008006" key="3">
    <source>
        <dbReference type="Google" id="ProtNLM"/>
    </source>
</evidence>
<dbReference type="Pfam" id="PF07302">
    <property type="entry name" value="AroM"/>
    <property type="match status" value="1"/>
</dbReference>
<dbReference type="InterPro" id="IPR010843">
    <property type="entry name" value="Uncharacterised_AroM"/>
</dbReference>
<sequence>MTKPTLCIMPLGQTPRNDWLDPIQRLVGDSVEVVQHGCLDGLSYEDILALDQRADDHMLATALPAAGGKRVTFAKRHVLDRMQENLDKVAAEGADIVAVCCSEKWPVSYTFDGQWIEVFSVMHDLVTGMGYKGKGAVFYHVEGQKQATIDRWADVEDQDFVYLADGRSDAEHEAIMQELEKAGYEYAVLDCFGFSLELRDQIQERLGIPAYLPLTALANGVRAAYSS</sequence>
<organism evidence="1 2">
    <name type="scientific">Falsiruegeria mediterranea M17</name>
    <dbReference type="NCBI Taxonomy" id="1200281"/>
    <lineage>
        <taxon>Bacteria</taxon>
        <taxon>Pseudomonadati</taxon>
        <taxon>Pseudomonadota</taxon>
        <taxon>Alphaproteobacteria</taxon>
        <taxon>Rhodobacterales</taxon>
        <taxon>Roseobacteraceae</taxon>
        <taxon>Falsiruegeria</taxon>
    </lineage>
</organism>
<name>A0A2R8C9U6_9RHOB</name>
<evidence type="ECO:0000313" key="2">
    <source>
        <dbReference type="Proteomes" id="UP000244898"/>
    </source>
</evidence>
<dbReference type="OrthoDB" id="9798683at2"/>
<gene>
    <name evidence="1" type="ORF">TRM7615_02727</name>
</gene>
<accession>A0A2R8C9U6</accession>
<dbReference type="AlphaFoldDB" id="A0A2R8C9U6"/>
<keyword evidence="2" id="KW-1185">Reference proteome</keyword>